<dbReference type="InterPro" id="IPR021778">
    <property type="entry name" value="Se/S_carrier-like"/>
</dbReference>
<reference evidence="2" key="1">
    <citation type="submission" date="2020-06" db="EMBL/GenBank/DDBJ databases">
        <title>Characterization of fructooligosaccharide metabolism and fructooligosaccharide-degrading enzymes in human commensal butyrate producers.</title>
        <authorList>
            <person name="Tanno H."/>
            <person name="Fujii T."/>
            <person name="Hirano K."/>
            <person name="Maeno S."/>
            <person name="Tonozuka T."/>
            <person name="Sakamoto M."/>
            <person name="Ohkuma M."/>
            <person name="Tochio T."/>
            <person name="Endo A."/>
        </authorList>
    </citation>
    <scope>NUCLEOTIDE SEQUENCE</scope>
    <source>
        <strain evidence="2">JCM 17466</strain>
    </source>
</reference>
<dbReference type="Pfam" id="PF11823">
    <property type="entry name" value="Se_S_carrier"/>
    <property type="match status" value="1"/>
</dbReference>
<proteinExistence type="predicted"/>
<evidence type="ECO:0000259" key="1">
    <source>
        <dbReference type="Pfam" id="PF11823"/>
    </source>
</evidence>
<dbReference type="RefSeq" id="WP_201309820.1">
    <property type="nucleotide sequence ID" value="NZ_BLYI01000006.1"/>
</dbReference>
<keyword evidence="3" id="KW-1185">Reference proteome</keyword>
<evidence type="ECO:0000313" key="3">
    <source>
        <dbReference type="Proteomes" id="UP000613208"/>
    </source>
</evidence>
<protein>
    <recommendedName>
        <fullName evidence="1">Putative Se/S carrier protein-like domain-containing protein</fullName>
    </recommendedName>
</protein>
<dbReference type="Proteomes" id="UP000613208">
    <property type="component" value="Unassembled WGS sequence"/>
</dbReference>
<dbReference type="EMBL" id="BLYI01000006">
    <property type="protein sequence ID" value="GFO84081.1"/>
    <property type="molecule type" value="Genomic_DNA"/>
</dbReference>
<comment type="caution">
    <text evidence="2">The sequence shown here is derived from an EMBL/GenBank/DDBJ whole genome shotgun (WGS) entry which is preliminary data.</text>
</comment>
<accession>A0A916VBY5</accession>
<evidence type="ECO:0000313" key="2">
    <source>
        <dbReference type="EMBL" id="GFO84081.1"/>
    </source>
</evidence>
<feature type="domain" description="Putative Se/S carrier protein-like" evidence="1">
    <location>
        <begin position="8"/>
        <end position="73"/>
    </location>
</feature>
<gene>
    <name evidence="2" type="ORF">ANBU17_04280</name>
</gene>
<organism evidence="2 3">
    <name type="scientific">Anaerostipes butyraticus</name>
    <dbReference type="NCBI Taxonomy" id="645466"/>
    <lineage>
        <taxon>Bacteria</taxon>
        <taxon>Bacillati</taxon>
        <taxon>Bacillota</taxon>
        <taxon>Clostridia</taxon>
        <taxon>Lachnospirales</taxon>
        <taxon>Lachnospiraceae</taxon>
        <taxon>Anaerostipes</taxon>
    </lineage>
</organism>
<sequence length="78" mass="8922">MRKKREQLIITFSTTTEAMRMEKFCQGQDLPGRIIPLPSEISAGCGLAWKTDPDQKPVFLEKLRQAGIEWDSMIVLKI</sequence>
<dbReference type="AlphaFoldDB" id="A0A916VBY5"/>
<name>A0A916VBY5_9FIRM</name>